<dbReference type="GO" id="GO:0004497">
    <property type="term" value="F:monooxygenase activity"/>
    <property type="evidence" value="ECO:0007669"/>
    <property type="project" value="InterPro"/>
</dbReference>
<evidence type="ECO:0000313" key="2">
    <source>
        <dbReference type="Proteomes" id="UP000245609"/>
    </source>
</evidence>
<sequence>VPKIPELILDKKKIQETNKLSKKITKDKVTRLKFEYNNVILSHKFLLEYFSYPSKILRFDYSIKIAGVIIYTGKPFIAYRNGLYKLFAASINKNIQQFSLEDSKSLYLSILRYTDEEGIAVGGGERICFGKNFISIYNVDPKLKEFSIEDFAPVLVSAWFYIAKIIPSRLINIIVDLSVEPNLYFALIQEQKDLISKYGHDITYEIAKKMIFLDAFIMESLKNSNSASCIYRIIQNDIFLSNGTLLTKGETSSINLFSKARTNTSNVNRKFDIRKHILNKRSFTEPSIDNLLWGYGVKECPFAEYAGNLIKTFTALLIRNLYIFLNIDGNIPIHPGYMNLFIVHPLTSFVYFKKHDIDKYRDLIDLEEEFNNIINSNSNKIALEQRRTK</sequence>
<evidence type="ECO:0000313" key="1">
    <source>
        <dbReference type="EMBL" id="PVV01947.1"/>
    </source>
</evidence>
<dbReference type="OrthoDB" id="1470350at2759"/>
<protein>
    <recommendedName>
        <fullName evidence="3">Cytochrome P450</fullName>
    </recommendedName>
</protein>
<dbReference type="GO" id="GO:0020037">
    <property type="term" value="F:heme binding"/>
    <property type="evidence" value="ECO:0007669"/>
    <property type="project" value="InterPro"/>
</dbReference>
<dbReference type="SUPFAM" id="SSF48264">
    <property type="entry name" value="Cytochrome P450"/>
    <property type="match status" value="1"/>
</dbReference>
<name>A0A2T9ZBM9_9FUNG</name>
<dbReference type="Proteomes" id="UP000245609">
    <property type="component" value="Unassembled WGS sequence"/>
</dbReference>
<reference evidence="1 2" key="1">
    <citation type="journal article" date="2018" name="MBio">
        <title>Comparative Genomics Reveals the Core Gene Toolbox for the Fungus-Insect Symbiosis.</title>
        <authorList>
            <person name="Wang Y."/>
            <person name="Stata M."/>
            <person name="Wang W."/>
            <person name="Stajich J.E."/>
            <person name="White M.M."/>
            <person name="Moncalvo J.M."/>
        </authorList>
    </citation>
    <scope>NUCLEOTIDE SEQUENCE [LARGE SCALE GENOMIC DNA]</scope>
    <source>
        <strain evidence="1 2">SC-DP-2</strain>
    </source>
</reference>
<comment type="caution">
    <text evidence="1">The sequence shown here is derived from an EMBL/GenBank/DDBJ whole genome shotgun (WGS) entry which is preliminary data.</text>
</comment>
<dbReference type="AlphaFoldDB" id="A0A2T9ZBM9"/>
<evidence type="ECO:0008006" key="3">
    <source>
        <dbReference type="Google" id="ProtNLM"/>
    </source>
</evidence>
<dbReference type="InterPro" id="IPR036396">
    <property type="entry name" value="Cyt_P450_sf"/>
</dbReference>
<gene>
    <name evidence="1" type="ORF">BB560_003615</name>
</gene>
<dbReference type="GO" id="GO:0005506">
    <property type="term" value="F:iron ion binding"/>
    <property type="evidence" value="ECO:0007669"/>
    <property type="project" value="InterPro"/>
</dbReference>
<feature type="non-terminal residue" evidence="1">
    <location>
        <position position="1"/>
    </location>
</feature>
<proteinExistence type="predicted"/>
<dbReference type="Gene3D" id="1.10.630.10">
    <property type="entry name" value="Cytochrome P450"/>
    <property type="match status" value="1"/>
</dbReference>
<organism evidence="1 2">
    <name type="scientific">Smittium megazygosporum</name>
    <dbReference type="NCBI Taxonomy" id="133381"/>
    <lineage>
        <taxon>Eukaryota</taxon>
        <taxon>Fungi</taxon>
        <taxon>Fungi incertae sedis</taxon>
        <taxon>Zoopagomycota</taxon>
        <taxon>Kickxellomycotina</taxon>
        <taxon>Harpellomycetes</taxon>
        <taxon>Harpellales</taxon>
        <taxon>Legeriomycetaceae</taxon>
        <taxon>Smittium</taxon>
    </lineage>
</organism>
<dbReference type="STRING" id="133381.A0A2T9ZBM9"/>
<dbReference type="GO" id="GO:0016705">
    <property type="term" value="F:oxidoreductase activity, acting on paired donors, with incorporation or reduction of molecular oxygen"/>
    <property type="evidence" value="ECO:0007669"/>
    <property type="project" value="InterPro"/>
</dbReference>
<keyword evidence="2" id="KW-1185">Reference proteome</keyword>
<accession>A0A2T9ZBM9</accession>
<dbReference type="EMBL" id="MBFS01000690">
    <property type="protein sequence ID" value="PVV01947.1"/>
    <property type="molecule type" value="Genomic_DNA"/>
</dbReference>